<sequence>MPRYSVTRLLISHELLNKDVNFLSICILKEEKFLEKYVIKYLEKVPQVMQAYQCNA</sequence>
<comment type="caution">
    <text evidence="1">The sequence shown here is derived from an EMBL/GenBank/DDBJ whole genome shotgun (WGS) entry which is preliminary data.</text>
</comment>
<dbReference type="AlphaFoldDB" id="A0AAV9EVJ4"/>
<dbReference type="EMBL" id="JAUJYO010000005">
    <property type="protein sequence ID" value="KAK1317795.1"/>
    <property type="molecule type" value="Genomic_DNA"/>
</dbReference>
<gene>
    <name evidence="1" type="ORF">QJS10_CPA05g00650</name>
</gene>
<proteinExistence type="predicted"/>
<organism evidence="1 2">
    <name type="scientific">Acorus calamus</name>
    <name type="common">Sweet flag</name>
    <dbReference type="NCBI Taxonomy" id="4465"/>
    <lineage>
        <taxon>Eukaryota</taxon>
        <taxon>Viridiplantae</taxon>
        <taxon>Streptophyta</taxon>
        <taxon>Embryophyta</taxon>
        <taxon>Tracheophyta</taxon>
        <taxon>Spermatophyta</taxon>
        <taxon>Magnoliopsida</taxon>
        <taxon>Liliopsida</taxon>
        <taxon>Acoraceae</taxon>
        <taxon>Acorus</taxon>
    </lineage>
</organism>
<protein>
    <submittedName>
        <fullName evidence="1">Uncharacterized protein</fullName>
    </submittedName>
</protein>
<name>A0AAV9EVJ4_ACOCL</name>
<dbReference type="Proteomes" id="UP001180020">
    <property type="component" value="Unassembled WGS sequence"/>
</dbReference>
<evidence type="ECO:0000313" key="2">
    <source>
        <dbReference type="Proteomes" id="UP001180020"/>
    </source>
</evidence>
<keyword evidence="2" id="KW-1185">Reference proteome</keyword>
<reference evidence="1" key="1">
    <citation type="journal article" date="2023" name="Nat. Commun.">
        <title>Diploid and tetraploid genomes of Acorus and the evolution of monocots.</title>
        <authorList>
            <person name="Ma L."/>
            <person name="Liu K.W."/>
            <person name="Li Z."/>
            <person name="Hsiao Y.Y."/>
            <person name="Qi Y."/>
            <person name="Fu T."/>
            <person name="Tang G.D."/>
            <person name="Zhang D."/>
            <person name="Sun W.H."/>
            <person name="Liu D.K."/>
            <person name="Li Y."/>
            <person name="Chen G.Z."/>
            <person name="Liu X.D."/>
            <person name="Liao X.Y."/>
            <person name="Jiang Y.T."/>
            <person name="Yu X."/>
            <person name="Hao Y."/>
            <person name="Huang J."/>
            <person name="Zhao X.W."/>
            <person name="Ke S."/>
            <person name="Chen Y.Y."/>
            <person name="Wu W.L."/>
            <person name="Hsu J.L."/>
            <person name="Lin Y.F."/>
            <person name="Huang M.D."/>
            <person name="Li C.Y."/>
            <person name="Huang L."/>
            <person name="Wang Z.W."/>
            <person name="Zhao X."/>
            <person name="Zhong W.Y."/>
            <person name="Peng D.H."/>
            <person name="Ahmad S."/>
            <person name="Lan S."/>
            <person name="Zhang J.S."/>
            <person name="Tsai W.C."/>
            <person name="Van de Peer Y."/>
            <person name="Liu Z.J."/>
        </authorList>
    </citation>
    <scope>NUCLEOTIDE SEQUENCE</scope>
    <source>
        <strain evidence="1">CP</strain>
    </source>
</reference>
<evidence type="ECO:0000313" key="1">
    <source>
        <dbReference type="EMBL" id="KAK1317795.1"/>
    </source>
</evidence>
<accession>A0AAV9EVJ4</accession>
<reference evidence="1" key="2">
    <citation type="submission" date="2023-06" db="EMBL/GenBank/DDBJ databases">
        <authorList>
            <person name="Ma L."/>
            <person name="Liu K.-W."/>
            <person name="Li Z."/>
            <person name="Hsiao Y.-Y."/>
            <person name="Qi Y."/>
            <person name="Fu T."/>
            <person name="Tang G."/>
            <person name="Zhang D."/>
            <person name="Sun W.-H."/>
            <person name="Liu D.-K."/>
            <person name="Li Y."/>
            <person name="Chen G.-Z."/>
            <person name="Liu X.-D."/>
            <person name="Liao X.-Y."/>
            <person name="Jiang Y.-T."/>
            <person name="Yu X."/>
            <person name="Hao Y."/>
            <person name="Huang J."/>
            <person name="Zhao X.-W."/>
            <person name="Ke S."/>
            <person name="Chen Y.-Y."/>
            <person name="Wu W.-L."/>
            <person name="Hsu J.-L."/>
            <person name="Lin Y.-F."/>
            <person name="Huang M.-D."/>
            <person name="Li C.-Y."/>
            <person name="Huang L."/>
            <person name="Wang Z.-W."/>
            <person name="Zhao X."/>
            <person name="Zhong W.-Y."/>
            <person name="Peng D.-H."/>
            <person name="Ahmad S."/>
            <person name="Lan S."/>
            <person name="Zhang J.-S."/>
            <person name="Tsai W.-C."/>
            <person name="Van De Peer Y."/>
            <person name="Liu Z.-J."/>
        </authorList>
    </citation>
    <scope>NUCLEOTIDE SEQUENCE</scope>
    <source>
        <strain evidence="1">CP</strain>
        <tissue evidence="1">Leaves</tissue>
    </source>
</reference>